<dbReference type="PROSITE" id="PS50931">
    <property type="entry name" value="HTH_LYSR"/>
    <property type="match status" value="1"/>
</dbReference>
<dbReference type="InterPro" id="IPR000847">
    <property type="entry name" value="LysR_HTH_N"/>
</dbReference>
<keyword evidence="3" id="KW-1185">Reference proteome</keyword>
<evidence type="ECO:0000313" key="3">
    <source>
        <dbReference type="Proteomes" id="UP000236728"/>
    </source>
</evidence>
<evidence type="ECO:0000313" key="2">
    <source>
        <dbReference type="EMBL" id="SEG63301.1"/>
    </source>
</evidence>
<accession>A0A1H6BRG8</accession>
<organism evidence="2 3">
    <name type="scientific">Bryocella elongata</name>
    <dbReference type="NCBI Taxonomy" id="863522"/>
    <lineage>
        <taxon>Bacteria</taxon>
        <taxon>Pseudomonadati</taxon>
        <taxon>Acidobacteriota</taxon>
        <taxon>Terriglobia</taxon>
        <taxon>Terriglobales</taxon>
        <taxon>Acidobacteriaceae</taxon>
        <taxon>Bryocella</taxon>
    </lineage>
</organism>
<reference evidence="2 3" key="1">
    <citation type="submission" date="2016-10" db="EMBL/GenBank/DDBJ databases">
        <authorList>
            <person name="de Groot N.N."/>
        </authorList>
    </citation>
    <scope>NUCLEOTIDE SEQUENCE [LARGE SCALE GENOMIC DNA]</scope>
    <source>
        <strain evidence="2 3">DSM 22489</strain>
    </source>
</reference>
<dbReference type="SUPFAM" id="SSF46785">
    <property type="entry name" value="Winged helix' DNA-binding domain"/>
    <property type="match status" value="1"/>
</dbReference>
<dbReference type="Pfam" id="PF00126">
    <property type="entry name" value="HTH_1"/>
    <property type="match status" value="1"/>
</dbReference>
<feature type="domain" description="HTH lysR-type" evidence="1">
    <location>
        <begin position="1"/>
        <end position="39"/>
    </location>
</feature>
<dbReference type="OrthoDB" id="9803735at2"/>
<name>A0A1H6BRG8_9BACT</name>
<dbReference type="RefSeq" id="WP_103934793.1">
    <property type="nucleotide sequence ID" value="NZ_FNVA01000007.1"/>
</dbReference>
<gene>
    <name evidence="2" type="ORF">SAMN05421819_3964</name>
</gene>
<dbReference type="InterPro" id="IPR036390">
    <property type="entry name" value="WH_DNA-bd_sf"/>
</dbReference>
<dbReference type="InterPro" id="IPR036388">
    <property type="entry name" value="WH-like_DNA-bd_sf"/>
</dbReference>
<evidence type="ECO:0000259" key="1">
    <source>
        <dbReference type="PROSITE" id="PS50931"/>
    </source>
</evidence>
<dbReference type="Gene3D" id="1.10.10.10">
    <property type="entry name" value="Winged helix-like DNA-binding domain superfamily/Winged helix DNA-binding domain"/>
    <property type="match status" value="1"/>
</dbReference>
<dbReference type="GO" id="GO:0003700">
    <property type="term" value="F:DNA-binding transcription factor activity"/>
    <property type="evidence" value="ECO:0007669"/>
    <property type="project" value="InterPro"/>
</dbReference>
<dbReference type="Proteomes" id="UP000236728">
    <property type="component" value="Unassembled WGS sequence"/>
</dbReference>
<sequence length="64" mass="7382">MYDWAEFRHFRYLLAILEKEGFRAAAEFLYTTQPNLSVQARQFQENLSVRLRSAGGSDTLPPCA</sequence>
<proteinExistence type="predicted"/>
<dbReference type="EMBL" id="FNVA01000007">
    <property type="protein sequence ID" value="SEG63301.1"/>
    <property type="molecule type" value="Genomic_DNA"/>
</dbReference>
<protein>
    <submittedName>
        <fullName evidence="2">Regulatory helix-turn-helix protein, lysR family</fullName>
    </submittedName>
</protein>
<dbReference type="AlphaFoldDB" id="A0A1H6BRG8"/>